<accession>A0AAV6TGR3</accession>
<keyword evidence="3" id="KW-1185">Reference proteome</keyword>
<proteinExistence type="predicted"/>
<dbReference type="Proteomes" id="UP000827092">
    <property type="component" value="Unassembled WGS sequence"/>
</dbReference>
<gene>
    <name evidence="2" type="ORF">JTE90_006720</name>
</gene>
<dbReference type="EMBL" id="JAFNEN010005052">
    <property type="protein sequence ID" value="KAG8170675.1"/>
    <property type="molecule type" value="Genomic_DNA"/>
</dbReference>
<reference evidence="2 3" key="1">
    <citation type="journal article" date="2022" name="Nat. Ecol. Evol.">
        <title>A masculinizing supergene underlies an exaggerated male reproductive morph in a spider.</title>
        <authorList>
            <person name="Hendrickx F."/>
            <person name="De Corte Z."/>
            <person name="Sonet G."/>
            <person name="Van Belleghem S.M."/>
            <person name="Kostlbacher S."/>
            <person name="Vangestel C."/>
        </authorList>
    </citation>
    <scope>NUCLEOTIDE SEQUENCE [LARGE SCALE GENOMIC DNA]</scope>
    <source>
        <strain evidence="2">W744_W776</strain>
    </source>
</reference>
<evidence type="ECO:0000313" key="3">
    <source>
        <dbReference type="Proteomes" id="UP000827092"/>
    </source>
</evidence>
<name>A0AAV6TGR3_9ARAC</name>
<protein>
    <submittedName>
        <fullName evidence="2">Uncharacterized protein</fullName>
    </submittedName>
</protein>
<comment type="caution">
    <text evidence="2">The sequence shown here is derived from an EMBL/GenBank/DDBJ whole genome shotgun (WGS) entry which is preliminary data.</text>
</comment>
<sequence length="95" mass="10154">MCASQWVLNKPAANEVQAGGGRPHSGSPFLAGGAPPETRRVPLWKWRSLRAKPLGPKNVPKNPDRARPKGNLGEVVAVLLRANRCQNLVCPGVKG</sequence>
<organism evidence="2 3">
    <name type="scientific">Oedothorax gibbosus</name>
    <dbReference type="NCBI Taxonomy" id="931172"/>
    <lineage>
        <taxon>Eukaryota</taxon>
        <taxon>Metazoa</taxon>
        <taxon>Ecdysozoa</taxon>
        <taxon>Arthropoda</taxon>
        <taxon>Chelicerata</taxon>
        <taxon>Arachnida</taxon>
        <taxon>Araneae</taxon>
        <taxon>Araneomorphae</taxon>
        <taxon>Entelegynae</taxon>
        <taxon>Araneoidea</taxon>
        <taxon>Linyphiidae</taxon>
        <taxon>Erigoninae</taxon>
        <taxon>Oedothorax</taxon>
    </lineage>
</organism>
<evidence type="ECO:0000256" key="1">
    <source>
        <dbReference type="SAM" id="MobiDB-lite"/>
    </source>
</evidence>
<feature type="region of interest" description="Disordered" evidence="1">
    <location>
        <begin position="14"/>
        <end position="37"/>
    </location>
</feature>
<dbReference type="AlphaFoldDB" id="A0AAV6TGR3"/>
<evidence type="ECO:0000313" key="2">
    <source>
        <dbReference type="EMBL" id="KAG8170675.1"/>
    </source>
</evidence>